<accession>A0A563W110</accession>
<dbReference type="EMBL" id="CAACVJ010000556">
    <property type="protein sequence ID" value="VEP17350.1"/>
    <property type="molecule type" value="Genomic_DNA"/>
</dbReference>
<evidence type="ECO:0000313" key="1">
    <source>
        <dbReference type="EMBL" id="VEP17350.1"/>
    </source>
</evidence>
<organism evidence="1 2">
    <name type="scientific">Hyella patelloides LEGE 07179</name>
    <dbReference type="NCBI Taxonomy" id="945734"/>
    <lineage>
        <taxon>Bacteria</taxon>
        <taxon>Bacillati</taxon>
        <taxon>Cyanobacteriota</taxon>
        <taxon>Cyanophyceae</taxon>
        <taxon>Pleurocapsales</taxon>
        <taxon>Hyellaceae</taxon>
        <taxon>Hyella</taxon>
    </lineage>
</organism>
<evidence type="ECO:0000313" key="2">
    <source>
        <dbReference type="Proteomes" id="UP000320055"/>
    </source>
</evidence>
<keyword evidence="2" id="KW-1185">Reference proteome</keyword>
<gene>
    <name evidence="1" type="ORF">H1P_60006</name>
</gene>
<name>A0A563W110_9CYAN</name>
<reference evidence="1 2" key="1">
    <citation type="submission" date="2019-01" db="EMBL/GenBank/DDBJ databases">
        <authorList>
            <person name="Brito A."/>
        </authorList>
    </citation>
    <scope>NUCLEOTIDE SEQUENCE [LARGE SCALE GENOMIC DNA]</scope>
    <source>
        <strain evidence="1">1</strain>
    </source>
</reference>
<sequence length="62" mass="6964">MQELISDATKQECVKSSNICRGISSLRTLTSDLLRSSETLRVVFLGGNFVGNYRVQREVILM</sequence>
<dbReference type="Proteomes" id="UP000320055">
    <property type="component" value="Unassembled WGS sequence"/>
</dbReference>
<dbReference type="AlphaFoldDB" id="A0A563W110"/>
<proteinExistence type="predicted"/>
<protein>
    <submittedName>
        <fullName evidence="1">Uncharacterized protein</fullName>
    </submittedName>
</protein>